<dbReference type="SMART" id="SM00387">
    <property type="entry name" value="HATPase_c"/>
    <property type="match status" value="1"/>
</dbReference>
<dbReference type="InterPro" id="IPR035965">
    <property type="entry name" value="PAS-like_dom_sf"/>
</dbReference>
<dbReference type="PANTHER" id="PTHR43711">
    <property type="entry name" value="TWO-COMPONENT HISTIDINE KINASE"/>
    <property type="match status" value="1"/>
</dbReference>
<evidence type="ECO:0000313" key="12">
    <source>
        <dbReference type="Proteomes" id="UP000053675"/>
    </source>
</evidence>
<dbReference type="EC" id="2.7.13.3" evidence="2"/>
<dbReference type="EMBL" id="JMQM01000001">
    <property type="protein sequence ID" value="KFB11101.1"/>
    <property type="molecule type" value="Genomic_DNA"/>
</dbReference>
<evidence type="ECO:0000259" key="9">
    <source>
        <dbReference type="PROSITE" id="PS50109"/>
    </source>
</evidence>
<dbReference type="SUPFAM" id="SSF55874">
    <property type="entry name" value="ATPase domain of HSP90 chaperone/DNA topoisomerase II/histidine kinase"/>
    <property type="match status" value="1"/>
</dbReference>
<feature type="domain" description="PAS" evidence="10">
    <location>
        <begin position="1041"/>
        <end position="1111"/>
    </location>
</feature>
<dbReference type="InterPro" id="IPR013767">
    <property type="entry name" value="PAS_fold"/>
</dbReference>
<name>A0A084UDR5_9HYPH</name>
<dbReference type="GO" id="GO:0000155">
    <property type="term" value="F:phosphorelay sensor kinase activity"/>
    <property type="evidence" value="ECO:0007669"/>
    <property type="project" value="InterPro"/>
</dbReference>
<dbReference type="NCBIfam" id="TIGR00229">
    <property type="entry name" value="sensory_box"/>
    <property type="match status" value="1"/>
</dbReference>
<dbReference type="Pfam" id="PF13188">
    <property type="entry name" value="PAS_8"/>
    <property type="match status" value="1"/>
</dbReference>
<feature type="compositionally biased region" description="Acidic residues" evidence="8">
    <location>
        <begin position="682"/>
        <end position="697"/>
    </location>
</feature>
<dbReference type="SUPFAM" id="SSF47384">
    <property type="entry name" value="Homodimeric domain of signal transducing histidine kinase"/>
    <property type="match status" value="1"/>
</dbReference>
<feature type="compositionally biased region" description="Basic and acidic residues" evidence="8">
    <location>
        <begin position="592"/>
        <end position="616"/>
    </location>
</feature>
<keyword evidence="5 11" id="KW-0418">Kinase</keyword>
<proteinExistence type="predicted"/>
<feature type="compositionally biased region" description="Basic and acidic residues" evidence="8">
    <location>
        <begin position="847"/>
        <end position="860"/>
    </location>
</feature>
<dbReference type="PROSITE" id="PS50109">
    <property type="entry name" value="HIS_KIN"/>
    <property type="match status" value="1"/>
</dbReference>
<gene>
    <name evidence="11" type="ORF">EL18_02145</name>
</gene>
<dbReference type="InterPro" id="IPR003594">
    <property type="entry name" value="HATPase_dom"/>
</dbReference>
<evidence type="ECO:0000313" key="11">
    <source>
        <dbReference type="EMBL" id="KFB11101.1"/>
    </source>
</evidence>
<feature type="region of interest" description="Disordered" evidence="8">
    <location>
        <begin position="264"/>
        <end position="318"/>
    </location>
</feature>
<dbReference type="Gene3D" id="1.10.287.130">
    <property type="match status" value="1"/>
</dbReference>
<dbReference type="eggNOG" id="COG5002">
    <property type="taxonomic scope" value="Bacteria"/>
</dbReference>
<feature type="compositionally biased region" description="Polar residues" evidence="8">
    <location>
        <begin position="301"/>
        <end position="311"/>
    </location>
</feature>
<dbReference type="InterPro" id="IPR036097">
    <property type="entry name" value="HisK_dim/P_sf"/>
</dbReference>
<dbReference type="PATRIC" id="fig|472175.3.peg.2134"/>
<dbReference type="InterPro" id="IPR003661">
    <property type="entry name" value="HisK_dim/P_dom"/>
</dbReference>
<dbReference type="Pfam" id="PF00989">
    <property type="entry name" value="PAS"/>
    <property type="match status" value="1"/>
</dbReference>
<dbReference type="InterPro" id="IPR005467">
    <property type="entry name" value="His_kinase_dom"/>
</dbReference>
<dbReference type="RefSeq" id="WP_036482650.1">
    <property type="nucleotide sequence ID" value="NZ_JMQM01000001.1"/>
</dbReference>
<feature type="region of interest" description="Disordered" evidence="8">
    <location>
        <begin position="444"/>
        <end position="531"/>
    </location>
</feature>
<keyword evidence="12" id="KW-1185">Reference proteome</keyword>
<dbReference type="Pfam" id="PF13426">
    <property type="entry name" value="PAS_9"/>
    <property type="match status" value="1"/>
</dbReference>
<feature type="compositionally biased region" description="Acidic residues" evidence="8">
    <location>
        <begin position="837"/>
        <end position="846"/>
    </location>
</feature>
<comment type="catalytic activity">
    <reaction evidence="1">
        <text>ATP + protein L-histidine = ADP + protein N-phospho-L-histidine.</text>
        <dbReference type="EC" id="2.7.13.3"/>
    </reaction>
</comment>
<keyword evidence="3" id="KW-0597">Phosphoprotein</keyword>
<comment type="caution">
    <text evidence="11">The sequence shown here is derived from an EMBL/GenBank/DDBJ whole genome shotgun (WGS) entry which is preliminary data.</text>
</comment>
<dbReference type="InterPro" id="IPR000014">
    <property type="entry name" value="PAS"/>
</dbReference>
<dbReference type="STRING" id="472175.EL18_02145"/>
<feature type="compositionally biased region" description="Acidic residues" evidence="8">
    <location>
        <begin position="785"/>
        <end position="801"/>
    </location>
</feature>
<feature type="compositionally biased region" description="Low complexity" evidence="8">
    <location>
        <begin position="749"/>
        <end position="760"/>
    </location>
</feature>
<dbReference type="PRINTS" id="PR00344">
    <property type="entry name" value="BCTRLSENSOR"/>
</dbReference>
<sequence>MASATYSFLDIAVLDEVRQRLVDGQSLAILLPDLSEILWANASGAKLFGHDDIEAAIGGQPRLGETALRQMRAAAGFPGIGNSRPVAMRLTRGLKSTIIQLEATGIALPDGEPAVLISQNVEEVDRETVTQGLVSGFSEPGHFAAVLDEGGTVLAASAGFDALGLPQTLLSSLMDEVRAEDDRLVKRRLAGSGGLYPAGLACIADEPLLGLLLVIDDGTPLPAPRPAPIAEAEPAPVIREAQQESAEPSAEDDDVVQDEAVSLSEAGNVFEAKDETPETFTSTEDQDEAVQSAEADPAEPSGSSLASQQPSEEQRVRRSVRFAWRTDAEGRFSAISDEFRQAVGDTASDVIGRRFRDVSNAFGLDSDGSIARLLERRDTWSGRTVLWPVAGTSRKIPVDLAALPVYGRGRVFEGFRGFGIARLAEAVDDPEGIGLVLVPGLQSETGTEAAQDEPGWPEDKPSPAPTGEEKEHEREDQHLSEGSEEDEDPFSGETPALESALRPRDSNSDTVVRIADASVAPRDGGLSPSERTAFREIGERLRKANAALIEREKLRAQEAGDTEAVSPQEVAERISQEQVDLLPDAEPAAEAQNHKDDIAGLDGDEHASEAASHDAPPDPQALLEQPTRQATEEEPAAPTRRRVVFLNPIEEDAEDAADTASGAEGEASDLTAEEETARPGEEIDDWYFEADTPDAEESGGTGEEPAASATEDEAAASEETRADNVLPFVNEQHEDVAGETPVETEARPESATASEPSSEAFEPEQDSAGDDAIVADSADASGQAQDDDETLPGSSEEDAGAEENVSAELAHGAPHEDTEDEAPAPEAPEGAAHLSEIETDDIEGVDDGAHQHDAEAEPREFASSSSEGIDEGDAAPAAEMGADDQEQERSVVPQPPAAEPSRTVTYLPSAYAHAARAVEPARGSDIALLQGLPLAVLVHSGERLHFANREFLKLTGYEDIAELEAKGGLEALFGESHASAEPGEDHHAMALRHADGTEEPVEAHLQSITWQGRKALALAIWPIRPVRSEHSPERVWELEARLEEMRAIVDTATDGICVIANDGTIRSINRPAEALFGFDAENVTGKPFTSLFAIESQRQVKDYLTAISGNGVASVLNDGRQVIGREAQGRFIPLFVNIGRLPNQSGYCAVLRDITHWKRTEDELNRAKAQAEQASSQKSEFLARVSHEIRTPLNAIIGFSELMIDEKFGTIGNDRYRDYLRDINRSGNHVLDLVNDLLDISKIEAGQQDMHYEPVSLNETLGQIVAMMQPQANSDRVIIRSSFSSRLPDVIADPRSVRQIAINLLSNAVRYTPAGGQVIVSTAYSHDGSVALRVRDTGVGMTGAEIEEALKPFKQINSLKRKRGEGTGLGLPLTRAMTEANRAKFSITSTPGEGTLVEIIFPPARVLAD</sequence>
<evidence type="ECO:0000256" key="3">
    <source>
        <dbReference type="ARBA" id="ARBA00022553"/>
    </source>
</evidence>
<evidence type="ECO:0000256" key="8">
    <source>
        <dbReference type="SAM" id="MobiDB-lite"/>
    </source>
</evidence>
<dbReference type="PANTHER" id="PTHR43711:SF1">
    <property type="entry name" value="HISTIDINE KINASE 1"/>
    <property type="match status" value="1"/>
</dbReference>
<keyword evidence="6" id="KW-0902">Two-component regulatory system</keyword>
<dbReference type="CDD" id="cd00130">
    <property type="entry name" value="PAS"/>
    <property type="match status" value="2"/>
</dbReference>
<dbReference type="Proteomes" id="UP000053675">
    <property type="component" value="Unassembled WGS sequence"/>
</dbReference>
<feature type="domain" description="Histidine kinase" evidence="9">
    <location>
        <begin position="1184"/>
        <end position="1405"/>
    </location>
</feature>
<dbReference type="CDD" id="cd00082">
    <property type="entry name" value="HisKA"/>
    <property type="match status" value="1"/>
</dbReference>
<evidence type="ECO:0000259" key="10">
    <source>
        <dbReference type="PROSITE" id="PS50112"/>
    </source>
</evidence>
<keyword evidence="7" id="KW-0175">Coiled coil</keyword>
<feature type="region of interest" description="Disordered" evidence="8">
    <location>
        <begin position="553"/>
        <end position="902"/>
    </location>
</feature>
<dbReference type="Pfam" id="PF02518">
    <property type="entry name" value="HATPase_c"/>
    <property type="match status" value="1"/>
</dbReference>
<evidence type="ECO:0000256" key="2">
    <source>
        <dbReference type="ARBA" id="ARBA00012438"/>
    </source>
</evidence>
<feature type="coiled-coil region" evidence="7">
    <location>
        <begin position="1154"/>
        <end position="1184"/>
    </location>
</feature>
<dbReference type="PROSITE" id="PS50112">
    <property type="entry name" value="PAS"/>
    <property type="match status" value="1"/>
</dbReference>
<dbReference type="Gene3D" id="3.30.565.10">
    <property type="entry name" value="Histidine kinase-like ATPase, C-terminal domain"/>
    <property type="match status" value="1"/>
</dbReference>
<reference evidence="11 12" key="1">
    <citation type="submission" date="2014-05" db="EMBL/GenBank/DDBJ databases">
        <title>Draft Genome Sequence of Nitratireductor basaltis Strain UMTGB225, A Marine Bacterium Isolated from Green Barrel Tunicate.</title>
        <authorList>
            <person name="Gan H.Y."/>
        </authorList>
    </citation>
    <scope>NUCLEOTIDE SEQUENCE [LARGE SCALE GENOMIC DNA]</scope>
    <source>
        <strain evidence="11 12">UMTGB225</strain>
    </source>
</reference>
<dbReference type="SUPFAM" id="SSF55785">
    <property type="entry name" value="PYP-like sensor domain (PAS domain)"/>
    <property type="match status" value="2"/>
</dbReference>
<evidence type="ECO:0000256" key="1">
    <source>
        <dbReference type="ARBA" id="ARBA00000085"/>
    </source>
</evidence>
<dbReference type="SMART" id="SM00091">
    <property type="entry name" value="PAS"/>
    <property type="match status" value="3"/>
</dbReference>
<accession>A0A084UDR5</accession>
<evidence type="ECO:0000256" key="6">
    <source>
        <dbReference type="ARBA" id="ARBA00023012"/>
    </source>
</evidence>
<dbReference type="InterPro" id="IPR050736">
    <property type="entry name" value="Sensor_HK_Regulatory"/>
</dbReference>
<dbReference type="InterPro" id="IPR036890">
    <property type="entry name" value="HATPase_C_sf"/>
</dbReference>
<dbReference type="GO" id="GO:0006355">
    <property type="term" value="P:regulation of DNA-templated transcription"/>
    <property type="evidence" value="ECO:0007669"/>
    <property type="project" value="InterPro"/>
</dbReference>
<feature type="compositionally biased region" description="Low complexity" evidence="8">
    <location>
        <begin position="770"/>
        <end position="784"/>
    </location>
</feature>
<dbReference type="SMART" id="SM00388">
    <property type="entry name" value="HisKA"/>
    <property type="match status" value="1"/>
</dbReference>
<dbReference type="Pfam" id="PF00512">
    <property type="entry name" value="HisKA"/>
    <property type="match status" value="1"/>
</dbReference>
<organism evidence="11 12">
    <name type="scientific">Nitratireductor basaltis</name>
    <dbReference type="NCBI Taxonomy" id="472175"/>
    <lineage>
        <taxon>Bacteria</taxon>
        <taxon>Pseudomonadati</taxon>
        <taxon>Pseudomonadota</taxon>
        <taxon>Alphaproteobacteria</taxon>
        <taxon>Hyphomicrobiales</taxon>
        <taxon>Phyllobacteriaceae</taxon>
        <taxon>Nitratireductor</taxon>
    </lineage>
</organism>
<feature type="compositionally biased region" description="Basic and acidic residues" evidence="8">
    <location>
        <begin position="457"/>
        <end position="481"/>
    </location>
</feature>
<protein>
    <recommendedName>
        <fullName evidence="2">histidine kinase</fullName>
        <ecNumber evidence="2">2.7.13.3</ecNumber>
    </recommendedName>
</protein>
<evidence type="ECO:0000256" key="4">
    <source>
        <dbReference type="ARBA" id="ARBA00022679"/>
    </source>
</evidence>
<evidence type="ECO:0000256" key="5">
    <source>
        <dbReference type="ARBA" id="ARBA00022777"/>
    </source>
</evidence>
<dbReference type="InterPro" id="IPR004358">
    <property type="entry name" value="Sig_transdc_His_kin-like_C"/>
</dbReference>
<dbReference type="Gene3D" id="3.30.450.20">
    <property type="entry name" value="PAS domain"/>
    <property type="match status" value="1"/>
</dbReference>
<evidence type="ECO:0000256" key="7">
    <source>
        <dbReference type="SAM" id="Coils"/>
    </source>
</evidence>
<keyword evidence="4 11" id="KW-0808">Transferase</keyword>